<sequence length="788" mass="88250">MAFPPLVSSTPPPLDNLGDSEEDEFGDFTTGGIDELSVSSDSPHKLVTPVQTPLTSQHTSPRVNGISEIPENSQINVGPKPNITEDLLILEKINDTVNDIKFGTEVEKLDEIIGNDSKKNLGNVNNNNKEIIVEREVSNGVNLTSESNSFEGNEGEANHLEDIEPLSLDLGDPTAAPDTVQSLNDAFYDYEQFEDSQNWISSSDTSTDISKVDCFKIQDSGVTSNNVNSLNKDFNGENKEDSNLDSEDTIVRSKLEDKSVENLNVSIKEDDFSFEADGLEFVNVKNSVFCSPIENELSINNSSKEFFLKDQMEHEIVTDLQFSEIEDDHYSTALPDISKCPSEEFSDFKYDSMLETSIATLQPEFPDCSTESGENKEKMLVQDDDFGDFTNFSEHTQFEKLDETNVPDKKNEEDDFGDFNDFETAFEQPSVEQSQISLKESICRIENKNAANKIEDIITTMFSMDSEQCEIEIQPLISEVDEVWQSIKNVEETNALTYQWTNSSSNNVLLNSLGIDSRNINSQLFGPRWNPNVPRFAANLGFTPLEPIKATTDPQPVALSNISKSQASTNSEEVPAAQFDWNSSGLVNPLEANIPEVNVNRERCNSVSKVETIDSLENDITKSQNTKRSQSSKMIEPLPVPRAPEWKRKTDLDSGYKQKSTSIQRGIPMEKQCLPTEKQFLSIDKQYTSEKQFVSVERSFPSSDKQYSSAEKSTTGDVYRGKPMTKRSGSEHVVMDRFGRVMPIQPETARILNRLPDLSFLSARTLMLDREHKQLACEMGVISRKMPG</sequence>
<feature type="region of interest" description="Disordered" evidence="1">
    <location>
        <begin position="1"/>
        <end position="78"/>
    </location>
</feature>
<dbReference type="InterPro" id="IPR046359">
    <property type="entry name" value="Aftin-like"/>
</dbReference>
<evidence type="ECO:0000259" key="2">
    <source>
        <dbReference type="Pfam" id="PF15045"/>
    </source>
</evidence>
<evidence type="ECO:0000256" key="1">
    <source>
        <dbReference type="SAM" id="MobiDB-lite"/>
    </source>
</evidence>
<feature type="compositionally biased region" description="Polar residues" evidence="1">
    <location>
        <begin position="704"/>
        <end position="716"/>
    </location>
</feature>
<dbReference type="PANTHER" id="PTHR16156">
    <property type="entry name" value="AFTIPHILIN A-RELATED"/>
    <property type="match status" value="1"/>
</dbReference>
<feature type="domain" description="Aftiphilin clathrin-binding box" evidence="2">
    <location>
        <begin position="482"/>
        <end position="552"/>
    </location>
</feature>
<dbReference type="Proteomes" id="UP000515180">
    <property type="component" value="Unplaced"/>
</dbReference>
<feature type="compositionally biased region" description="Polar residues" evidence="1">
    <location>
        <begin position="49"/>
        <end position="62"/>
    </location>
</feature>
<dbReference type="GO" id="GO:0030276">
    <property type="term" value="F:clathrin binding"/>
    <property type="evidence" value="ECO:0007669"/>
    <property type="project" value="InterPro"/>
</dbReference>
<name>A0A6P6FAK2_BOMIM</name>
<dbReference type="GO" id="GO:0030121">
    <property type="term" value="C:AP-1 adaptor complex"/>
    <property type="evidence" value="ECO:0007669"/>
    <property type="project" value="TreeGrafter"/>
</dbReference>
<dbReference type="InterPro" id="IPR029205">
    <property type="entry name" value="Clathrin-bd"/>
</dbReference>
<organism evidence="3 4">
    <name type="scientific">Bombus impatiens</name>
    <name type="common">Bumblebee</name>
    <dbReference type="NCBI Taxonomy" id="132113"/>
    <lineage>
        <taxon>Eukaryota</taxon>
        <taxon>Metazoa</taxon>
        <taxon>Ecdysozoa</taxon>
        <taxon>Arthropoda</taxon>
        <taxon>Hexapoda</taxon>
        <taxon>Insecta</taxon>
        <taxon>Pterygota</taxon>
        <taxon>Neoptera</taxon>
        <taxon>Endopterygota</taxon>
        <taxon>Hymenoptera</taxon>
        <taxon>Apocrita</taxon>
        <taxon>Aculeata</taxon>
        <taxon>Apoidea</taxon>
        <taxon>Anthophila</taxon>
        <taxon>Apidae</taxon>
        <taxon>Bombus</taxon>
        <taxon>Pyrobombus</taxon>
    </lineage>
</organism>
<protein>
    <submittedName>
        <fullName evidence="4">Aftiphilin isoform X4</fullName>
    </submittedName>
</protein>
<dbReference type="PANTHER" id="PTHR16156:SF10">
    <property type="entry name" value="AFTIPHILIN-RELATED"/>
    <property type="match status" value="1"/>
</dbReference>
<dbReference type="AlphaFoldDB" id="A0A6P6FAK2"/>
<evidence type="ECO:0000313" key="4">
    <source>
        <dbReference type="RefSeq" id="XP_024223248.1"/>
    </source>
</evidence>
<proteinExistence type="predicted"/>
<reference evidence="4" key="1">
    <citation type="submission" date="2025-08" db="UniProtKB">
        <authorList>
            <consortium name="RefSeq"/>
        </authorList>
    </citation>
    <scope>IDENTIFICATION</scope>
</reference>
<dbReference type="Pfam" id="PF15045">
    <property type="entry name" value="Clathrin_bdg"/>
    <property type="match status" value="1"/>
</dbReference>
<evidence type="ECO:0000313" key="3">
    <source>
        <dbReference type="Proteomes" id="UP000515180"/>
    </source>
</evidence>
<dbReference type="GeneID" id="100741340"/>
<gene>
    <name evidence="4" type="primary">LOC100741340</name>
</gene>
<dbReference type="RefSeq" id="XP_024223248.1">
    <property type="nucleotide sequence ID" value="XM_024367480.2"/>
</dbReference>
<keyword evidence="3" id="KW-1185">Reference proteome</keyword>
<dbReference type="CTD" id="41744"/>
<accession>A0A6P6FAK2</accession>
<dbReference type="GO" id="GO:0032588">
    <property type="term" value="C:trans-Golgi network membrane"/>
    <property type="evidence" value="ECO:0007669"/>
    <property type="project" value="InterPro"/>
</dbReference>
<feature type="region of interest" description="Disordered" evidence="1">
    <location>
        <begin position="704"/>
        <end position="728"/>
    </location>
</feature>